<evidence type="ECO:0000313" key="2">
    <source>
        <dbReference type="Proteomes" id="UP000595140"/>
    </source>
</evidence>
<evidence type="ECO:0000313" key="1">
    <source>
        <dbReference type="EMBL" id="VFQ91291.1"/>
    </source>
</evidence>
<dbReference type="AlphaFoldDB" id="A0A484MQS5"/>
<sequence length="217" mass="24108">MFKNVEHAKCFTSIPADRRPTITKYPGGTPNVVNPLTANHLAGVLLADDCPGLVCTNLLLALLLYLAESTARTARKMLKHPEGIVEKVRCWNIEVNGLIVGTIVHRSIQNSGQQLSPNFRIKGLQFREETMEICPKYRRLSSCDGNDKVGKFQCCFHSCSSVRSCVIASLIVVIVRDLAVRHHGPGLVYVHGNKKTMMKPLPEDIESEEMQGWQANV</sequence>
<proteinExistence type="predicted"/>
<keyword evidence="2" id="KW-1185">Reference proteome</keyword>
<gene>
    <name evidence="1" type="ORF">CCAM_LOCUS33067</name>
</gene>
<reference evidence="1 2" key="1">
    <citation type="submission" date="2018-04" db="EMBL/GenBank/DDBJ databases">
        <authorList>
            <person name="Vogel A."/>
        </authorList>
    </citation>
    <scope>NUCLEOTIDE SEQUENCE [LARGE SCALE GENOMIC DNA]</scope>
</reference>
<organism evidence="1 2">
    <name type="scientific">Cuscuta campestris</name>
    <dbReference type="NCBI Taxonomy" id="132261"/>
    <lineage>
        <taxon>Eukaryota</taxon>
        <taxon>Viridiplantae</taxon>
        <taxon>Streptophyta</taxon>
        <taxon>Embryophyta</taxon>
        <taxon>Tracheophyta</taxon>
        <taxon>Spermatophyta</taxon>
        <taxon>Magnoliopsida</taxon>
        <taxon>eudicotyledons</taxon>
        <taxon>Gunneridae</taxon>
        <taxon>Pentapetalae</taxon>
        <taxon>asterids</taxon>
        <taxon>lamiids</taxon>
        <taxon>Solanales</taxon>
        <taxon>Convolvulaceae</taxon>
        <taxon>Cuscuteae</taxon>
        <taxon>Cuscuta</taxon>
        <taxon>Cuscuta subgen. Grammica</taxon>
        <taxon>Cuscuta sect. Cleistogrammica</taxon>
    </lineage>
</organism>
<dbReference type="EMBL" id="OOIL02004323">
    <property type="protein sequence ID" value="VFQ91291.1"/>
    <property type="molecule type" value="Genomic_DNA"/>
</dbReference>
<name>A0A484MQS5_9ASTE</name>
<dbReference type="Proteomes" id="UP000595140">
    <property type="component" value="Unassembled WGS sequence"/>
</dbReference>
<accession>A0A484MQS5</accession>
<protein>
    <submittedName>
        <fullName evidence="1">Uncharacterized protein</fullName>
    </submittedName>
</protein>